<evidence type="ECO:0000313" key="1">
    <source>
        <dbReference type="EMBL" id="ONK66818.1"/>
    </source>
</evidence>
<organism evidence="1 2">
    <name type="scientific">Asparagus officinalis</name>
    <name type="common">Garden asparagus</name>
    <dbReference type="NCBI Taxonomy" id="4686"/>
    <lineage>
        <taxon>Eukaryota</taxon>
        <taxon>Viridiplantae</taxon>
        <taxon>Streptophyta</taxon>
        <taxon>Embryophyta</taxon>
        <taxon>Tracheophyta</taxon>
        <taxon>Spermatophyta</taxon>
        <taxon>Magnoliopsida</taxon>
        <taxon>Liliopsida</taxon>
        <taxon>Asparagales</taxon>
        <taxon>Asparagaceae</taxon>
        <taxon>Asparagoideae</taxon>
        <taxon>Asparagus</taxon>
    </lineage>
</organism>
<evidence type="ECO:0000313" key="2">
    <source>
        <dbReference type="Proteomes" id="UP000243459"/>
    </source>
</evidence>
<proteinExistence type="predicted"/>
<name>A0A5P1ELD2_ASPOF</name>
<dbReference type="AlphaFoldDB" id="A0A5P1ELD2"/>
<keyword evidence="2" id="KW-1185">Reference proteome</keyword>
<gene>
    <name evidence="1" type="ORF">A4U43_C06F12300</name>
</gene>
<accession>A0A5P1ELD2</accession>
<dbReference type="EMBL" id="CM007386">
    <property type="protein sequence ID" value="ONK66818.1"/>
    <property type="molecule type" value="Genomic_DNA"/>
</dbReference>
<dbReference type="Gramene" id="ONK66818">
    <property type="protein sequence ID" value="ONK66818"/>
    <property type="gene ID" value="A4U43_C06F12300"/>
</dbReference>
<sequence>MDHGARGGFWGPKELSASHLMSPRSGKPVKLFGREDASVEAEVVKLEKLKAIKMKEIVLKKRTELEELRRRTHLVEKEDI</sequence>
<reference evidence="2" key="1">
    <citation type="journal article" date="2017" name="Nat. Commun.">
        <title>The asparagus genome sheds light on the origin and evolution of a young Y chromosome.</title>
        <authorList>
            <person name="Harkess A."/>
            <person name="Zhou J."/>
            <person name="Xu C."/>
            <person name="Bowers J.E."/>
            <person name="Van der Hulst R."/>
            <person name="Ayyampalayam S."/>
            <person name="Mercati F."/>
            <person name="Riccardi P."/>
            <person name="McKain M.R."/>
            <person name="Kakrana A."/>
            <person name="Tang H."/>
            <person name="Ray J."/>
            <person name="Groenendijk J."/>
            <person name="Arikit S."/>
            <person name="Mathioni S.M."/>
            <person name="Nakano M."/>
            <person name="Shan H."/>
            <person name="Telgmann-Rauber A."/>
            <person name="Kanno A."/>
            <person name="Yue Z."/>
            <person name="Chen H."/>
            <person name="Li W."/>
            <person name="Chen Y."/>
            <person name="Xu X."/>
            <person name="Zhang Y."/>
            <person name="Luo S."/>
            <person name="Chen H."/>
            <person name="Gao J."/>
            <person name="Mao Z."/>
            <person name="Pires J.C."/>
            <person name="Luo M."/>
            <person name="Kudrna D."/>
            <person name="Wing R.A."/>
            <person name="Meyers B.C."/>
            <person name="Yi K."/>
            <person name="Kong H."/>
            <person name="Lavrijsen P."/>
            <person name="Sunseri F."/>
            <person name="Falavigna A."/>
            <person name="Ye Y."/>
            <person name="Leebens-Mack J.H."/>
            <person name="Chen G."/>
        </authorList>
    </citation>
    <scope>NUCLEOTIDE SEQUENCE [LARGE SCALE GENOMIC DNA]</scope>
    <source>
        <strain evidence="2">cv. DH0086</strain>
    </source>
</reference>
<dbReference type="Proteomes" id="UP000243459">
    <property type="component" value="Chromosome 6"/>
</dbReference>
<protein>
    <submittedName>
        <fullName evidence="1">Uncharacterized protein</fullName>
    </submittedName>
</protein>